<feature type="active site" description="Cysteine persulfide intermediate" evidence="10">
    <location>
        <position position="227"/>
    </location>
</feature>
<sequence>MAKSKGRVLVAMSGGVDSSVTAYLLQSQGYECIGATMKLYNNDAINNDGHTCCSLDDVEDARDVAFRLGIPHYVFDYSAEFEDEVMRPFVEEYEAGHTPNPCIECNRRMKFSRLLQRAEELGCDFIATGHYARIERVGEDASSTASVDDGSDSWARDYAPASDDVRFELRRGLDATKDQSYVLSFMTQNQLAHTLLPLGGFTKAHVREIAEQQGFINAQKHDSQDICFVPDGDYLGFLERYRGSSYEPGEIVDAQGKVLGQHKGAVAYTIGQRKGLCIGGAPEPYFVLGKNMAANQVVVGPRAELSSQGCVAMNWNWVMPPLSAGETMNVQVKAHYRQSPIPAELSIDSDGSVRAAYLEPRQAAAPGQALVAYVGDSVVGGGTIVEAF</sequence>
<keyword evidence="4 10" id="KW-0547">Nucleotide-binding</keyword>
<feature type="binding site" evidence="10">
    <location>
        <position position="129"/>
    </location>
    <ligand>
        <name>ATP</name>
        <dbReference type="ChEBI" id="CHEBI:30616"/>
    </ligand>
</feature>
<keyword evidence="3 10" id="KW-0819">tRNA processing</keyword>
<feature type="binding site" evidence="10">
    <location>
        <begin position="11"/>
        <end position="18"/>
    </location>
    <ligand>
        <name>ATP</name>
        <dbReference type="ChEBI" id="CHEBI:30616"/>
    </ligand>
</feature>
<keyword evidence="5 10" id="KW-0067">ATP-binding</keyword>
<organism evidence="13 14">
    <name type="scientific">Slackia isoflavoniconvertens</name>
    <dbReference type="NCBI Taxonomy" id="572010"/>
    <lineage>
        <taxon>Bacteria</taxon>
        <taxon>Bacillati</taxon>
        <taxon>Actinomycetota</taxon>
        <taxon>Coriobacteriia</taxon>
        <taxon>Eggerthellales</taxon>
        <taxon>Eggerthellaceae</taxon>
        <taxon>Slackia</taxon>
    </lineage>
</organism>
<name>A0A369LQN3_9ACTN</name>
<reference evidence="13 14" key="1">
    <citation type="journal article" date="2018" name="Elife">
        <title>Discovery and characterization of a prevalent human gut bacterial enzyme sufficient for the inactivation of a family of plant toxins.</title>
        <authorList>
            <person name="Koppel N."/>
            <person name="Bisanz J.E."/>
            <person name="Pandelia M.E."/>
            <person name="Turnbaugh P.J."/>
            <person name="Balskus E.P."/>
        </authorList>
    </citation>
    <scope>NUCLEOTIDE SEQUENCE [LARGE SCALE GENOMIC DNA]</scope>
    <source>
        <strain evidence="13 14">OB21 GAM31</strain>
    </source>
</reference>
<evidence type="ECO:0000256" key="9">
    <source>
        <dbReference type="ARBA" id="ARBA00056575"/>
    </source>
</evidence>
<dbReference type="InterPro" id="IPR014729">
    <property type="entry name" value="Rossmann-like_a/b/a_fold"/>
</dbReference>
<comment type="caution">
    <text evidence="10">Lacks conserved residue(s) required for the propagation of feature annotation.</text>
</comment>
<evidence type="ECO:0000256" key="6">
    <source>
        <dbReference type="ARBA" id="ARBA00022884"/>
    </source>
</evidence>
<feature type="site" description="Interaction with tRNA" evidence="10">
    <location>
        <position position="368"/>
    </location>
</feature>
<evidence type="ECO:0000256" key="10">
    <source>
        <dbReference type="HAMAP-Rule" id="MF_00144"/>
    </source>
</evidence>
<dbReference type="Proteomes" id="UP000253975">
    <property type="component" value="Unassembled WGS sequence"/>
</dbReference>
<proteinExistence type="inferred from homology"/>
<comment type="catalytic activity">
    <reaction evidence="8 10">
        <text>S-sulfanyl-L-cysteinyl-[protein] + uridine(34) in tRNA + AH2 + ATP = 2-thiouridine(34) in tRNA + L-cysteinyl-[protein] + A + AMP + diphosphate + H(+)</text>
        <dbReference type="Rhea" id="RHEA:47032"/>
        <dbReference type="Rhea" id="RHEA-COMP:10131"/>
        <dbReference type="Rhea" id="RHEA-COMP:11726"/>
        <dbReference type="Rhea" id="RHEA-COMP:11727"/>
        <dbReference type="Rhea" id="RHEA-COMP:11728"/>
        <dbReference type="ChEBI" id="CHEBI:13193"/>
        <dbReference type="ChEBI" id="CHEBI:15378"/>
        <dbReference type="ChEBI" id="CHEBI:17499"/>
        <dbReference type="ChEBI" id="CHEBI:29950"/>
        <dbReference type="ChEBI" id="CHEBI:30616"/>
        <dbReference type="ChEBI" id="CHEBI:33019"/>
        <dbReference type="ChEBI" id="CHEBI:61963"/>
        <dbReference type="ChEBI" id="CHEBI:65315"/>
        <dbReference type="ChEBI" id="CHEBI:87170"/>
        <dbReference type="ChEBI" id="CHEBI:456215"/>
        <dbReference type="EC" id="2.8.1.13"/>
    </reaction>
</comment>
<dbReference type="GO" id="GO:0005524">
    <property type="term" value="F:ATP binding"/>
    <property type="evidence" value="ECO:0007669"/>
    <property type="project" value="UniProtKB-KW"/>
</dbReference>
<evidence type="ECO:0000313" key="13">
    <source>
        <dbReference type="EMBL" id="RDB60969.1"/>
    </source>
</evidence>
<feature type="site" description="Interaction with tRNA" evidence="10">
    <location>
        <position position="130"/>
    </location>
</feature>
<dbReference type="GO" id="GO:0103016">
    <property type="term" value="F:tRNA-uridine 2-sulfurtransferase activity"/>
    <property type="evidence" value="ECO:0007669"/>
    <property type="project" value="UniProtKB-EC"/>
</dbReference>
<evidence type="ECO:0000259" key="11">
    <source>
        <dbReference type="Pfam" id="PF20258"/>
    </source>
</evidence>
<feature type="domain" description="tRNA-specific 2-thiouridylase MnmA-like C-terminal" evidence="11">
    <location>
        <begin position="308"/>
        <end position="384"/>
    </location>
</feature>
<dbReference type="GO" id="GO:0005737">
    <property type="term" value="C:cytoplasm"/>
    <property type="evidence" value="ECO:0007669"/>
    <property type="project" value="UniProtKB-SubCell"/>
</dbReference>
<dbReference type="RefSeq" id="WP_114614549.1">
    <property type="nucleotide sequence ID" value="NZ_PPTO01000001.1"/>
</dbReference>
<keyword evidence="2 10" id="KW-0808">Transferase</keyword>
<evidence type="ECO:0000313" key="14">
    <source>
        <dbReference type="Proteomes" id="UP000253975"/>
    </source>
</evidence>
<keyword evidence="10" id="KW-0963">Cytoplasm</keyword>
<gene>
    <name evidence="10" type="primary">mnmA</name>
    <name evidence="13" type="ORF">C1881_00110</name>
</gene>
<evidence type="ECO:0000256" key="2">
    <source>
        <dbReference type="ARBA" id="ARBA00022679"/>
    </source>
</evidence>
<dbReference type="InterPro" id="IPR004506">
    <property type="entry name" value="MnmA-like"/>
</dbReference>
<comment type="function">
    <text evidence="9 10">Catalyzes the 2-thiolation of uridine at the wobble position (U34) of tRNA, leading to the formation of s(2)U34.</text>
</comment>
<evidence type="ECO:0000256" key="1">
    <source>
        <dbReference type="ARBA" id="ARBA00022555"/>
    </source>
</evidence>
<dbReference type="GO" id="GO:0002143">
    <property type="term" value="P:tRNA wobble position uridine thiolation"/>
    <property type="evidence" value="ECO:0007669"/>
    <property type="project" value="TreeGrafter"/>
</dbReference>
<evidence type="ECO:0000256" key="5">
    <source>
        <dbReference type="ARBA" id="ARBA00022840"/>
    </source>
</evidence>
<feature type="binding site" evidence="10">
    <location>
        <position position="37"/>
    </location>
    <ligand>
        <name>ATP</name>
        <dbReference type="ChEBI" id="CHEBI:30616"/>
    </ligand>
</feature>
<dbReference type="HAMAP" id="MF_00144">
    <property type="entry name" value="tRNA_thiouridyl_MnmA"/>
    <property type="match status" value="1"/>
</dbReference>
<dbReference type="FunFam" id="2.30.30.280:FF:000001">
    <property type="entry name" value="tRNA-specific 2-thiouridylase MnmA"/>
    <property type="match status" value="1"/>
</dbReference>
<dbReference type="PANTHER" id="PTHR11933:SF5">
    <property type="entry name" value="MITOCHONDRIAL TRNA-SPECIFIC 2-THIOURIDYLASE 1"/>
    <property type="match status" value="1"/>
</dbReference>
<protein>
    <recommendedName>
        <fullName evidence="10">tRNA-specific 2-thiouridylase MnmA</fullName>
        <ecNumber evidence="10">2.8.1.13</ecNumber>
    </recommendedName>
</protein>
<evidence type="ECO:0000256" key="8">
    <source>
        <dbReference type="ARBA" id="ARBA00051542"/>
    </source>
</evidence>
<evidence type="ECO:0000256" key="3">
    <source>
        <dbReference type="ARBA" id="ARBA00022694"/>
    </source>
</evidence>
<evidence type="ECO:0000259" key="12">
    <source>
        <dbReference type="Pfam" id="PF20259"/>
    </source>
</evidence>
<keyword evidence="6 10" id="KW-0694">RNA-binding</keyword>
<dbReference type="Gene3D" id="2.30.30.280">
    <property type="entry name" value="Adenine nucleotide alpha hydrolases-like domains"/>
    <property type="match status" value="1"/>
</dbReference>
<dbReference type="EC" id="2.8.1.13" evidence="10"/>
<comment type="subcellular location">
    <subcellularLocation>
        <location evidence="10">Cytoplasm</location>
    </subcellularLocation>
</comment>
<feature type="domain" description="tRNA-specific 2-thiouridylase MnmA-like central" evidence="12">
    <location>
        <begin position="237"/>
        <end position="300"/>
    </location>
</feature>
<feature type="region of interest" description="Interaction with tRNA" evidence="10">
    <location>
        <begin position="177"/>
        <end position="179"/>
    </location>
</feature>
<dbReference type="InterPro" id="IPR023382">
    <property type="entry name" value="MnmA-like_central_sf"/>
</dbReference>
<feature type="active site" description="Nucleophile" evidence="10">
    <location>
        <position position="105"/>
    </location>
</feature>
<keyword evidence="7" id="KW-1015">Disulfide bond</keyword>
<dbReference type="FunFam" id="3.40.50.620:FF:000115">
    <property type="entry name" value="tRNA-specific 2-thiouridylase MnmA"/>
    <property type="match status" value="1"/>
</dbReference>
<dbReference type="SUPFAM" id="SSF52402">
    <property type="entry name" value="Adenine nucleotide alpha hydrolases-like"/>
    <property type="match status" value="1"/>
</dbReference>
<dbReference type="Pfam" id="PF20258">
    <property type="entry name" value="tRNA_Me_trans_C"/>
    <property type="match status" value="1"/>
</dbReference>
<comment type="caution">
    <text evidence="13">The sequence shown here is derived from an EMBL/GenBank/DDBJ whole genome shotgun (WGS) entry which is preliminary data.</text>
</comment>
<dbReference type="Gene3D" id="2.40.30.10">
    <property type="entry name" value="Translation factors"/>
    <property type="match status" value="1"/>
</dbReference>
<dbReference type="Pfam" id="PF20259">
    <property type="entry name" value="tRNA_Me_trans_M"/>
    <property type="match status" value="1"/>
</dbReference>
<dbReference type="Gene3D" id="3.40.50.620">
    <property type="entry name" value="HUPs"/>
    <property type="match status" value="1"/>
</dbReference>
<accession>A0A369LQN3</accession>
<dbReference type="CDD" id="cd01998">
    <property type="entry name" value="MnmA_TRMU-like"/>
    <property type="match status" value="1"/>
</dbReference>
<evidence type="ECO:0000256" key="7">
    <source>
        <dbReference type="ARBA" id="ARBA00023157"/>
    </source>
</evidence>
<dbReference type="AlphaFoldDB" id="A0A369LQN3"/>
<dbReference type="InterPro" id="IPR046884">
    <property type="entry name" value="MnmA-like_central"/>
</dbReference>
<comment type="similarity">
    <text evidence="10">Belongs to the MnmA/TRMU family.</text>
</comment>
<dbReference type="Pfam" id="PF03054">
    <property type="entry name" value="tRNA_Me_trans"/>
    <property type="match status" value="1"/>
</dbReference>
<dbReference type="EMBL" id="PPTO01000001">
    <property type="protein sequence ID" value="RDB60969.1"/>
    <property type="molecule type" value="Genomic_DNA"/>
</dbReference>
<dbReference type="GO" id="GO:0000049">
    <property type="term" value="F:tRNA binding"/>
    <property type="evidence" value="ECO:0007669"/>
    <property type="project" value="UniProtKB-KW"/>
</dbReference>
<evidence type="ECO:0000256" key="4">
    <source>
        <dbReference type="ARBA" id="ARBA00022741"/>
    </source>
</evidence>
<keyword evidence="1 10" id="KW-0820">tRNA-binding</keyword>
<dbReference type="InterPro" id="IPR046885">
    <property type="entry name" value="MnmA-like_C"/>
</dbReference>
<dbReference type="PANTHER" id="PTHR11933">
    <property type="entry name" value="TRNA 5-METHYLAMINOMETHYL-2-THIOURIDYLATE -METHYLTRANSFERASE"/>
    <property type="match status" value="1"/>
</dbReference>